<proteinExistence type="predicted"/>
<reference evidence="1" key="1">
    <citation type="submission" date="2020-05" db="EMBL/GenBank/DDBJ databases">
        <authorList>
            <person name="Chiriac C."/>
            <person name="Salcher M."/>
            <person name="Ghai R."/>
            <person name="Kavagutti S V."/>
        </authorList>
    </citation>
    <scope>NUCLEOTIDE SEQUENCE</scope>
</reference>
<evidence type="ECO:0000313" key="1">
    <source>
        <dbReference type="EMBL" id="CAB4960110.1"/>
    </source>
</evidence>
<accession>A0A6J7KWN4</accession>
<protein>
    <submittedName>
        <fullName evidence="1">Unannotated protein</fullName>
    </submittedName>
</protein>
<name>A0A6J7KWN4_9ZZZZ</name>
<gene>
    <name evidence="1" type="ORF">UFOPK3651_03453</name>
</gene>
<organism evidence="1">
    <name type="scientific">freshwater metagenome</name>
    <dbReference type="NCBI Taxonomy" id="449393"/>
    <lineage>
        <taxon>unclassified sequences</taxon>
        <taxon>metagenomes</taxon>
        <taxon>ecological metagenomes</taxon>
    </lineage>
</organism>
<sequence length="258" mass="26776">MRVAVHLHQWANEHTGRAHIEREHRQAVVLGHVGVRAGKADTPIGVLAAAGPYLLSVQPPAITVAHSRGGHIGQVATRIRLAEHLAPDLGTRCHVAHPPVALRDGAVLQQHRPGHVGAHAERVQVGHHVLLRRAGDLSGLGSCCVSTAVLLRPGGQRETVLDGGGKVRAPGLNVVAAGTQRGGAFVPVPSRQEPRQTIIDERGQVGAHAGNCCPTSSSLSAHKRTAISGSVAYSAAVDTRLSSQYAPPCCSTAASVAQ</sequence>
<dbReference type="AlphaFoldDB" id="A0A6J7KWN4"/>
<dbReference type="EMBL" id="CAFBMT010000045">
    <property type="protein sequence ID" value="CAB4960110.1"/>
    <property type="molecule type" value="Genomic_DNA"/>
</dbReference>